<dbReference type="EMBL" id="LN679216">
    <property type="protein sequence ID" value="CEL53152.1"/>
    <property type="molecule type" value="Genomic_DNA"/>
</dbReference>
<proteinExistence type="predicted"/>
<dbReference type="PANTHER" id="PTHR34400:SF4">
    <property type="entry name" value="MEMBRANE PROTEIN"/>
    <property type="match status" value="1"/>
</dbReference>
<dbReference type="InterPro" id="IPR026820">
    <property type="entry name" value="VioB/RebD_dom"/>
</dbReference>
<feature type="domain" description="Iminophenyl-pyruvate dimer synthase" evidence="1">
    <location>
        <begin position="21"/>
        <end position="252"/>
    </location>
</feature>
<dbReference type="Gene3D" id="1.20.1260.10">
    <property type="match status" value="1"/>
</dbReference>
<dbReference type="STRING" id="1108050.A0A0B7FAA8"/>
<dbReference type="InterPro" id="IPR012347">
    <property type="entry name" value="Ferritin-like"/>
</dbReference>
<protein>
    <recommendedName>
        <fullName evidence="1">Iminophenyl-pyruvate dimer synthase domain-containing protein</fullName>
    </recommendedName>
</protein>
<dbReference type="Pfam" id="PF12902">
    <property type="entry name" value="Ferritin-like"/>
    <property type="match status" value="1"/>
</dbReference>
<reference evidence="2 3" key="1">
    <citation type="submission" date="2014-11" db="EMBL/GenBank/DDBJ databases">
        <authorList>
            <person name="Wibberg Daniel"/>
        </authorList>
    </citation>
    <scope>NUCLEOTIDE SEQUENCE [LARGE SCALE GENOMIC DNA]</scope>
    <source>
        <strain evidence="2">Rhizoctonia solani AG1-IB 7/3/14</strain>
    </source>
</reference>
<dbReference type="Proteomes" id="UP000059188">
    <property type="component" value="Unassembled WGS sequence"/>
</dbReference>
<evidence type="ECO:0000313" key="3">
    <source>
        <dbReference type="Proteomes" id="UP000059188"/>
    </source>
</evidence>
<evidence type="ECO:0000313" key="2">
    <source>
        <dbReference type="EMBL" id="CEL53152.1"/>
    </source>
</evidence>
<name>A0A0B7FAA8_THACB</name>
<gene>
    <name evidence="2" type="ORF">RSOLAG1IB_11284</name>
</gene>
<sequence>MFQISQNKPVAWTRHELHEHLKTAILLELYTIPLYLYAAYSIVPGPDSPISTIIKIVKEEMLHLALAGNLLCATGGTPQLYGKDSTPSYPAQIFNDATPVNLSGATEATIKLFVKIEEPTHISDGATPGSGKTLLSDYDTIGHFYDGIIEGFVFKSRYPFLTNHCKIGLTELSANPNDPLFDNTSENRQLYYSDESTLWLKKDLMAILKLEDAIYAMKLIVQQGEGVRPGETGVDNPENDKRSHYEIFKSLLDHKLPSTHNVLDNPVTENHKDDDAIYSVMRATDAVYCYLLLSIERLWSYAGPSRQDIIDSNIMSLMQSVLPPLAKFLVKQPTKADPGRNAGPAFNFYEFDPTDSYKNALGQLKGEIGNALGKLPEEVRTDIQEAVDSLVDLGNLSV</sequence>
<evidence type="ECO:0000259" key="1">
    <source>
        <dbReference type="Pfam" id="PF12902"/>
    </source>
</evidence>
<dbReference type="PANTHER" id="PTHR34400">
    <property type="match status" value="1"/>
</dbReference>
<accession>A0A0B7FAA8</accession>
<organism evidence="2 3">
    <name type="scientific">Thanatephorus cucumeris (strain AG1-IB / isolate 7/3/14)</name>
    <name type="common">Lettuce bottom rot fungus</name>
    <name type="synonym">Rhizoctonia solani</name>
    <dbReference type="NCBI Taxonomy" id="1108050"/>
    <lineage>
        <taxon>Eukaryota</taxon>
        <taxon>Fungi</taxon>
        <taxon>Dikarya</taxon>
        <taxon>Basidiomycota</taxon>
        <taxon>Agaricomycotina</taxon>
        <taxon>Agaricomycetes</taxon>
        <taxon>Cantharellales</taxon>
        <taxon>Ceratobasidiaceae</taxon>
        <taxon>Rhizoctonia</taxon>
        <taxon>Rhizoctonia solani AG-1</taxon>
    </lineage>
</organism>
<dbReference type="AlphaFoldDB" id="A0A0B7FAA8"/>
<dbReference type="OrthoDB" id="3143730at2759"/>
<keyword evidence="3" id="KW-1185">Reference proteome</keyword>